<dbReference type="EMBL" id="CP144695">
    <property type="protein sequence ID" value="WVZ07044.1"/>
    <property type="molecule type" value="Genomic_DNA"/>
</dbReference>
<gene>
    <name evidence="1" type="ORF">V8G54_020390</name>
</gene>
<name>A0AAQ3RTC3_VIGMU</name>
<accession>A0AAQ3RTC3</accession>
<reference evidence="1 2" key="1">
    <citation type="journal article" date="2023" name="Life. Sci Alliance">
        <title>Evolutionary insights into 3D genome organization and epigenetic landscape of Vigna mungo.</title>
        <authorList>
            <person name="Junaid A."/>
            <person name="Singh B."/>
            <person name="Bhatia S."/>
        </authorList>
    </citation>
    <scope>NUCLEOTIDE SEQUENCE [LARGE SCALE GENOMIC DNA]</scope>
    <source>
        <strain evidence="1">Urdbean</strain>
    </source>
</reference>
<keyword evidence="2" id="KW-1185">Reference proteome</keyword>
<sequence>MPQLATTVFGGGSDDEDARWKASVFSSHARSWARRKRGSEAIASSGPGGAWRRRRCLGPGRGPLAVAVWVGARTWSPNGGGERLWVLHMANEWWNGVKVCDPYCFSYVEVLGLSH</sequence>
<dbReference type="Proteomes" id="UP001374535">
    <property type="component" value="Chromosome 6"/>
</dbReference>
<organism evidence="1 2">
    <name type="scientific">Vigna mungo</name>
    <name type="common">Black gram</name>
    <name type="synonym">Phaseolus mungo</name>
    <dbReference type="NCBI Taxonomy" id="3915"/>
    <lineage>
        <taxon>Eukaryota</taxon>
        <taxon>Viridiplantae</taxon>
        <taxon>Streptophyta</taxon>
        <taxon>Embryophyta</taxon>
        <taxon>Tracheophyta</taxon>
        <taxon>Spermatophyta</taxon>
        <taxon>Magnoliopsida</taxon>
        <taxon>eudicotyledons</taxon>
        <taxon>Gunneridae</taxon>
        <taxon>Pentapetalae</taxon>
        <taxon>rosids</taxon>
        <taxon>fabids</taxon>
        <taxon>Fabales</taxon>
        <taxon>Fabaceae</taxon>
        <taxon>Papilionoideae</taxon>
        <taxon>50 kb inversion clade</taxon>
        <taxon>NPAAA clade</taxon>
        <taxon>indigoferoid/millettioid clade</taxon>
        <taxon>Phaseoleae</taxon>
        <taxon>Vigna</taxon>
    </lineage>
</organism>
<dbReference type="AlphaFoldDB" id="A0AAQ3RTC3"/>
<protein>
    <submittedName>
        <fullName evidence="1">Uncharacterized protein</fullName>
    </submittedName>
</protein>
<evidence type="ECO:0000313" key="2">
    <source>
        <dbReference type="Proteomes" id="UP001374535"/>
    </source>
</evidence>
<evidence type="ECO:0000313" key="1">
    <source>
        <dbReference type="EMBL" id="WVZ07044.1"/>
    </source>
</evidence>
<proteinExistence type="predicted"/>